<evidence type="ECO:0000256" key="9">
    <source>
        <dbReference type="SAM" id="MobiDB-lite"/>
    </source>
</evidence>
<feature type="compositionally biased region" description="Basic and acidic residues" evidence="9">
    <location>
        <begin position="49"/>
        <end position="62"/>
    </location>
</feature>
<dbReference type="AlphaFoldDB" id="A0A0K8TRR9"/>
<comment type="subcellular location">
    <subcellularLocation>
        <location evidence="1">Mitochondrion</location>
    </subcellularLocation>
</comment>
<keyword evidence="6" id="KW-0687">Ribonucleoprotein</keyword>
<accession>A0A0K8TRR9</accession>
<evidence type="ECO:0000313" key="10">
    <source>
        <dbReference type="EMBL" id="JAI17062.1"/>
    </source>
</evidence>
<organism evidence="10">
    <name type="scientific">Tabanus bromius</name>
    <name type="common">Band-eyed brown horse fly</name>
    <dbReference type="NCBI Taxonomy" id="304241"/>
    <lineage>
        <taxon>Eukaryota</taxon>
        <taxon>Metazoa</taxon>
        <taxon>Ecdysozoa</taxon>
        <taxon>Arthropoda</taxon>
        <taxon>Hexapoda</taxon>
        <taxon>Insecta</taxon>
        <taxon>Pterygota</taxon>
        <taxon>Neoptera</taxon>
        <taxon>Endopterygota</taxon>
        <taxon>Diptera</taxon>
        <taxon>Brachycera</taxon>
        <taxon>Tabanomorpha</taxon>
        <taxon>Tabanoidea</taxon>
        <taxon>Tabanidae</taxon>
        <taxon>Tabanus</taxon>
    </lineage>
</organism>
<feature type="compositionally biased region" description="Basic and acidic residues" evidence="9">
    <location>
        <begin position="77"/>
        <end position="86"/>
    </location>
</feature>
<keyword evidence="4 10" id="KW-0689">Ribosomal protein</keyword>
<keyword evidence="5" id="KW-0496">Mitochondrion</keyword>
<evidence type="ECO:0000256" key="5">
    <source>
        <dbReference type="ARBA" id="ARBA00023128"/>
    </source>
</evidence>
<sequence length="309" mass="35971">VCRAVYFSKKSSSGDIQEFRKVEANLKDKSENKLQKVLANFLRKRNKYSNDDGMMKHKERTFIQDSSSESNRKTRKTNNEPKKMNEMDLVRKLLNSKINDKNSGENYRNLLSEMKIDRDTKSPKQVDESVNITGRTEKKKMIKPTEGFRRIPYFIKPTMKDGEGETHLFSTESLHLFSKIPSQGDALVSPIHKWKDLNQSDIKSIICTLPRNHYKKQIVWTKQGKVWTFPIDNQQDVGNEAAVNFSQHLFLDQNMRGFSAESGDLKHFMELICVGLAKNPYLTVKDKEENILWFENFFQQKLSSSRCSK</sequence>
<dbReference type="PANTHER" id="PTHR13231:SF3">
    <property type="entry name" value="SMALL RIBOSOMAL SUBUNIT PROTEIN MS31"/>
    <property type="match status" value="1"/>
</dbReference>
<dbReference type="GO" id="GO:0003735">
    <property type="term" value="F:structural constituent of ribosome"/>
    <property type="evidence" value="ECO:0007669"/>
    <property type="project" value="InterPro"/>
</dbReference>
<protein>
    <recommendedName>
        <fullName evidence="7">Small ribosomal subunit protein mS31</fullName>
    </recommendedName>
    <alternativeName>
        <fullName evidence="8">28S ribosomal protein S31, mitochondrial</fullName>
    </alternativeName>
</protein>
<name>A0A0K8TRR9_TABBR</name>
<evidence type="ECO:0000256" key="3">
    <source>
        <dbReference type="ARBA" id="ARBA00022946"/>
    </source>
</evidence>
<feature type="non-terminal residue" evidence="10">
    <location>
        <position position="1"/>
    </location>
</feature>
<feature type="region of interest" description="Disordered" evidence="9">
    <location>
        <begin position="49"/>
        <end position="86"/>
    </location>
</feature>
<dbReference type="GO" id="GO:0005763">
    <property type="term" value="C:mitochondrial small ribosomal subunit"/>
    <property type="evidence" value="ECO:0007669"/>
    <property type="project" value="InterPro"/>
</dbReference>
<dbReference type="Pfam" id="PF15433">
    <property type="entry name" value="MRP-S31"/>
    <property type="match status" value="1"/>
</dbReference>
<comment type="similarity">
    <text evidence="2">Belongs to the mitochondrion-specific ribosomal protein mS31 family.</text>
</comment>
<dbReference type="EMBL" id="GDAI01000541">
    <property type="protein sequence ID" value="JAI17062.1"/>
    <property type="molecule type" value="mRNA"/>
</dbReference>
<evidence type="ECO:0000256" key="1">
    <source>
        <dbReference type="ARBA" id="ARBA00004173"/>
    </source>
</evidence>
<dbReference type="PANTHER" id="PTHR13231">
    <property type="entry name" value="MITOCHONDRIAL RIBOSOMAL PROTEIN S31"/>
    <property type="match status" value="1"/>
</dbReference>
<reference evidence="10" key="1">
    <citation type="journal article" date="2015" name="Insect Biochem. Mol. Biol.">
        <title>An insight into the sialome of the horse fly, Tabanus bromius.</title>
        <authorList>
            <person name="Ribeiro J.M."/>
            <person name="Kazimirova M."/>
            <person name="Takac P."/>
            <person name="Andersen J.F."/>
            <person name="Francischetti I.M."/>
        </authorList>
    </citation>
    <scope>NUCLEOTIDE SEQUENCE</scope>
</reference>
<evidence type="ECO:0000256" key="6">
    <source>
        <dbReference type="ARBA" id="ARBA00023274"/>
    </source>
</evidence>
<proteinExistence type="evidence at transcript level"/>
<keyword evidence="3" id="KW-0809">Transit peptide</keyword>
<evidence type="ECO:0000256" key="2">
    <source>
        <dbReference type="ARBA" id="ARBA00011057"/>
    </source>
</evidence>
<evidence type="ECO:0000256" key="8">
    <source>
        <dbReference type="ARBA" id="ARBA00035363"/>
    </source>
</evidence>
<evidence type="ECO:0000256" key="7">
    <source>
        <dbReference type="ARBA" id="ARBA00035133"/>
    </source>
</evidence>
<dbReference type="InterPro" id="IPR026299">
    <property type="entry name" value="MRP-S31"/>
</dbReference>
<evidence type="ECO:0000256" key="4">
    <source>
        <dbReference type="ARBA" id="ARBA00022980"/>
    </source>
</evidence>